<gene>
    <name evidence="1" type="ORF">F4820DRAFT_428323</name>
</gene>
<protein>
    <submittedName>
        <fullName evidence="1">Uncharacterized protein</fullName>
    </submittedName>
</protein>
<name>A0ACB9YVU9_9PEZI</name>
<keyword evidence="2" id="KW-1185">Reference proteome</keyword>
<sequence length="217" mass="24344">MSDAPEKQHQCDVCGKGQGDGATVKLCGGCKSRSFCGTTCQQKDWPSHKEDCLTKSAEVAAAEGKKWYDRYRKCKDGTQHFGELELITWGGRDPTFGEEIGWGNCVVSESADLKRRYEEQFKSDDVQMYGYWPQAFRWTCCGLSGDQRMGCDHHGTGPDPCQCDFCHMGKALPDSIYKKDKVERRGLKLSRGPDRRSFNPARAATADVMRTFLGMPE</sequence>
<evidence type="ECO:0000313" key="1">
    <source>
        <dbReference type="EMBL" id="KAI4863083.1"/>
    </source>
</evidence>
<evidence type="ECO:0000313" key="2">
    <source>
        <dbReference type="Proteomes" id="UP001497700"/>
    </source>
</evidence>
<dbReference type="EMBL" id="MU393512">
    <property type="protein sequence ID" value="KAI4863083.1"/>
    <property type="molecule type" value="Genomic_DNA"/>
</dbReference>
<accession>A0ACB9YVU9</accession>
<comment type="caution">
    <text evidence="1">The sequence shown here is derived from an EMBL/GenBank/DDBJ whole genome shotgun (WGS) entry which is preliminary data.</text>
</comment>
<organism evidence="1 2">
    <name type="scientific">Hypoxylon rubiginosum</name>
    <dbReference type="NCBI Taxonomy" id="110542"/>
    <lineage>
        <taxon>Eukaryota</taxon>
        <taxon>Fungi</taxon>
        <taxon>Dikarya</taxon>
        <taxon>Ascomycota</taxon>
        <taxon>Pezizomycotina</taxon>
        <taxon>Sordariomycetes</taxon>
        <taxon>Xylariomycetidae</taxon>
        <taxon>Xylariales</taxon>
        <taxon>Hypoxylaceae</taxon>
        <taxon>Hypoxylon</taxon>
    </lineage>
</organism>
<proteinExistence type="predicted"/>
<dbReference type="Proteomes" id="UP001497700">
    <property type="component" value="Unassembled WGS sequence"/>
</dbReference>
<reference evidence="1 2" key="1">
    <citation type="journal article" date="2022" name="New Phytol.">
        <title>Ecological generalism drives hyperdiversity of secondary metabolite gene clusters in xylarialean endophytes.</title>
        <authorList>
            <person name="Franco M.E.E."/>
            <person name="Wisecaver J.H."/>
            <person name="Arnold A.E."/>
            <person name="Ju Y.M."/>
            <person name="Slot J.C."/>
            <person name="Ahrendt S."/>
            <person name="Moore L.P."/>
            <person name="Eastman K.E."/>
            <person name="Scott K."/>
            <person name="Konkel Z."/>
            <person name="Mondo S.J."/>
            <person name="Kuo A."/>
            <person name="Hayes R.D."/>
            <person name="Haridas S."/>
            <person name="Andreopoulos B."/>
            <person name="Riley R."/>
            <person name="LaButti K."/>
            <person name="Pangilinan J."/>
            <person name="Lipzen A."/>
            <person name="Amirebrahimi M."/>
            <person name="Yan J."/>
            <person name="Adam C."/>
            <person name="Keymanesh K."/>
            <person name="Ng V."/>
            <person name="Louie K."/>
            <person name="Northen T."/>
            <person name="Drula E."/>
            <person name="Henrissat B."/>
            <person name="Hsieh H.M."/>
            <person name="Youens-Clark K."/>
            <person name="Lutzoni F."/>
            <person name="Miadlikowska J."/>
            <person name="Eastwood D.C."/>
            <person name="Hamelin R.C."/>
            <person name="Grigoriev I.V."/>
            <person name="U'Ren J.M."/>
        </authorList>
    </citation>
    <scope>NUCLEOTIDE SEQUENCE [LARGE SCALE GENOMIC DNA]</scope>
    <source>
        <strain evidence="1 2">CBS 119005</strain>
    </source>
</reference>